<dbReference type="EMBL" id="CP073041">
    <property type="protein sequence ID" value="UXE63851.1"/>
    <property type="molecule type" value="Genomic_DNA"/>
</dbReference>
<feature type="transmembrane region" description="Helical" evidence="1">
    <location>
        <begin position="93"/>
        <end position="121"/>
    </location>
</feature>
<reference evidence="2" key="1">
    <citation type="submission" date="2021-04" db="EMBL/GenBank/DDBJ databases">
        <title>Genome sequence of Woronichinia naegeliana from Washington state freshwater lake bloom.</title>
        <authorList>
            <person name="Dreher T.W."/>
        </authorList>
    </citation>
    <scope>NUCLEOTIDE SEQUENCE</scope>
    <source>
        <strain evidence="2">WA131</strain>
    </source>
</reference>
<evidence type="ECO:0000313" key="2">
    <source>
        <dbReference type="EMBL" id="UXE63851.1"/>
    </source>
</evidence>
<organism evidence="2">
    <name type="scientific">Woronichinia naegeliana WA131</name>
    <dbReference type="NCBI Taxonomy" id="2824559"/>
    <lineage>
        <taxon>Bacteria</taxon>
        <taxon>Bacillati</taxon>
        <taxon>Cyanobacteriota</taxon>
        <taxon>Cyanophyceae</taxon>
        <taxon>Synechococcales</taxon>
        <taxon>Coelosphaeriaceae</taxon>
        <taxon>Woronichinia</taxon>
    </lineage>
</organism>
<sequence length="432" mass="48798">MTVTLNPQIMRSVEQLDYAVTIGDVATQAGLELNVTQQGLLALASEAGGHLQVTDSGDILYQFPKNFRTILRNRFWRLRLQELWQKIWGALFYLIRISFGVILIISIIVMFLAIVAILIAVNSKDSDSNSGGDRDGGGFFFFPTDIFWIFNPSPDYNRYESRAGHGKSSSVRSMNFLEAIFSFLFGDGNPNEDLEEKRWQTIGTLIRNQGGAIAAEQVAPYLDNVTSSNQETEDYILPVLARFNGYPQVSDQGDLIYYFPELQVTAKKRTLTAISSFLNEKRWQFSQADSGQIMLSLGLGTVNIVLALMLGGLLRQYSAGIAIASLIQPVYGVLLIYAIAFLAIPLGRYFWLQWRNQGIDSRNQKRQAKAEWLTLPNPKFRQKLQFAEDFAAEKVITAADITYRTDEDLLTQEALQSDKIDQEWQRRLESHS</sequence>
<dbReference type="AlphaFoldDB" id="A0A977PY75"/>
<feature type="transmembrane region" description="Helical" evidence="1">
    <location>
        <begin position="293"/>
        <end position="314"/>
    </location>
</feature>
<dbReference type="KEGG" id="wna:KA717_15620"/>
<name>A0A977PY75_9CYAN</name>
<dbReference type="PANTHER" id="PTHR47380:SF4">
    <property type="entry name" value="OS02G0533000 PROTEIN"/>
    <property type="match status" value="1"/>
</dbReference>
<dbReference type="PANTHER" id="PTHR47380">
    <property type="entry name" value="OS02G0533000 PROTEIN"/>
    <property type="match status" value="1"/>
</dbReference>
<dbReference type="InterPro" id="IPR044200">
    <property type="entry name" value="At5g03900-like"/>
</dbReference>
<accession>A0A977PY75</accession>
<feature type="transmembrane region" description="Helical" evidence="1">
    <location>
        <begin position="320"/>
        <end position="346"/>
    </location>
</feature>
<proteinExistence type="predicted"/>
<keyword evidence="1" id="KW-1133">Transmembrane helix</keyword>
<protein>
    <submittedName>
        <fullName evidence="2">Uncharacterized protein</fullName>
    </submittedName>
</protein>
<keyword evidence="1" id="KW-0472">Membrane</keyword>
<evidence type="ECO:0000256" key="1">
    <source>
        <dbReference type="SAM" id="Phobius"/>
    </source>
</evidence>
<gene>
    <name evidence="2" type="ORF">KA717_15620</name>
</gene>
<keyword evidence="1" id="KW-0812">Transmembrane</keyword>
<dbReference type="Proteomes" id="UP001065613">
    <property type="component" value="Chromosome"/>
</dbReference>